<dbReference type="EC" id="3.1.1.-" evidence="5"/>
<dbReference type="GO" id="GO:0000049">
    <property type="term" value="F:tRNA binding"/>
    <property type="evidence" value="ECO:0007669"/>
    <property type="project" value="UniProtKB-UniRule"/>
</dbReference>
<evidence type="ECO:0000256" key="3">
    <source>
        <dbReference type="ARBA" id="ARBA00022555"/>
    </source>
</evidence>
<dbReference type="GO" id="GO:0005737">
    <property type="term" value="C:cytoplasm"/>
    <property type="evidence" value="ECO:0007669"/>
    <property type="project" value="UniProtKB-SubCell"/>
</dbReference>
<comment type="function">
    <text evidence="5">An aminoacyl-tRNA editing enzyme that deacylates mischarged D-aminoacyl-tRNAs. Also deacylates mischarged glycyl-tRNA(Ala), protecting cells against glycine mischarging by AlaRS. Acts via tRNA-based rather than protein-based catalysis; rejects L-amino acids rather than detecting D-amino acids in the active site. By recycling D-aminoacyl-tRNA to D-amino acids and free tRNA molecules, this enzyme counteracts the toxicity associated with the formation of D-aminoacyl-tRNA entities in vivo and helps enforce protein L-homochirality.</text>
</comment>
<dbReference type="EMBL" id="AZEC01000005">
    <property type="protein sequence ID" value="KRL13093.1"/>
    <property type="molecule type" value="Genomic_DNA"/>
</dbReference>
<dbReference type="GO" id="GO:0019478">
    <property type="term" value="P:D-amino acid catabolic process"/>
    <property type="evidence" value="ECO:0007669"/>
    <property type="project" value="UniProtKB-UniRule"/>
</dbReference>
<dbReference type="GO" id="GO:0106026">
    <property type="term" value="F:Gly-tRNA(Ala) deacylase activity"/>
    <property type="evidence" value="ECO:0007669"/>
    <property type="project" value="UniProtKB-UniRule"/>
</dbReference>
<proteinExistence type="inferred from homology"/>
<comment type="catalytic activity">
    <reaction evidence="5">
        <text>a D-aminoacyl-tRNA + H2O = a tRNA + a D-alpha-amino acid + H(+)</text>
        <dbReference type="Rhea" id="RHEA:13953"/>
        <dbReference type="Rhea" id="RHEA-COMP:10123"/>
        <dbReference type="Rhea" id="RHEA-COMP:10124"/>
        <dbReference type="ChEBI" id="CHEBI:15377"/>
        <dbReference type="ChEBI" id="CHEBI:15378"/>
        <dbReference type="ChEBI" id="CHEBI:59871"/>
        <dbReference type="ChEBI" id="CHEBI:78442"/>
        <dbReference type="ChEBI" id="CHEBI:79333"/>
        <dbReference type="EC" id="3.1.1.96"/>
    </reaction>
</comment>
<keyword evidence="2 5" id="KW-0963">Cytoplasm</keyword>
<dbReference type="PATRIC" id="fig|1423792.3.peg.2687"/>
<reference evidence="6 7" key="1">
    <citation type="journal article" date="2015" name="Genome Announc.">
        <title>Expanding the biotechnology potential of lactobacilli through comparative genomics of 213 strains and associated genera.</title>
        <authorList>
            <person name="Sun Z."/>
            <person name="Harris H.M."/>
            <person name="McCann A."/>
            <person name="Guo C."/>
            <person name="Argimon S."/>
            <person name="Zhang W."/>
            <person name="Yang X."/>
            <person name="Jeffery I.B."/>
            <person name="Cooney J.C."/>
            <person name="Kagawa T.F."/>
            <person name="Liu W."/>
            <person name="Song Y."/>
            <person name="Salvetti E."/>
            <person name="Wrobel A."/>
            <person name="Rasinkangas P."/>
            <person name="Parkhill J."/>
            <person name="Rea M.C."/>
            <person name="O'Sullivan O."/>
            <person name="Ritari J."/>
            <person name="Douillard F.P."/>
            <person name="Paul Ross R."/>
            <person name="Yang R."/>
            <person name="Briner A.E."/>
            <person name="Felis G.E."/>
            <person name="de Vos W.M."/>
            <person name="Barrangou R."/>
            <person name="Klaenhammer T.R."/>
            <person name="Caufield P.W."/>
            <person name="Cui Y."/>
            <person name="Zhang H."/>
            <person name="O'Toole P.W."/>
        </authorList>
    </citation>
    <scope>NUCLEOTIDE SEQUENCE [LARGE SCALE GENOMIC DNA]</scope>
    <source>
        <strain evidence="6 7">DSM 12744</strain>
    </source>
</reference>
<accession>A0A0R1N5J9</accession>
<sequence length="146" mass="15628">MQRVSEAAVAIADKTVGTIGRGFMILVGVGPTDTQRDVDYLVRKVAKLRVFSDDQGKMNLDLAAVNGQVLSISQFTLYADTAHGNRPGFSQAASPELGQRLYESFNDGLRQAGITVATGEFGADMAVSLINDGPVTILYDTEEEGR</sequence>
<gene>
    <name evidence="5" type="primary">dtd</name>
    <name evidence="6" type="ORF">FD09_GL002637</name>
</gene>
<evidence type="ECO:0000256" key="1">
    <source>
        <dbReference type="ARBA" id="ARBA00009673"/>
    </source>
</evidence>
<dbReference type="InterPro" id="IPR023509">
    <property type="entry name" value="DTD-like_sf"/>
</dbReference>
<evidence type="ECO:0000256" key="5">
    <source>
        <dbReference type="HAMAP-Rule" id="MF_00518"/>
    </source>
</evidence>
<dbReference type="GO" id="GO:0051500">
    <property type="term" value="F:D-tyrosyl-tRNA(Tyr) deacylase activity"/>
    <property type="evidence" value="ECO:0007669"/>
    <property type="project" value="TreeGrafter"/>
</dbReference>
<evidence type="ECO:0000313" key="7">
    <source>
        <dbReference type="Proteomes" id="UP000051330"/>
    </source>
</evidence>
<keyword evidence="7" id="KW-1185">Reference proteome</keyword>
<comment type="similarity">
    <text evidence="1 5">Belongs to the DTD family.</text>
</comment>
<dbReference type="Gene3D" id="3.50.80.10">
    <property type="entry name" value="D-tyrosyl-tRNA(Tyr) deacylase"/>
    <property type="match status" value="1"/>
</dbReference>
<comment type="domain">
    <text evidence="5">A Gly-cisPro motif from one monomer fits into the active site of the other monomer to allow specific chiral rejection of L-amino acids.</text>
</comment>
<comment type="catalytic activity">
    <reaction evidence="5">
        <text>glycyl-tRNA(Ala) + H2O = tRNA(Ala) + glycine + H(+)</text>
        <dbReference type="Rhea" id="RHEA:53744"/>
        <dbReference type="Rhea" id="RHEA-COMP:9657"/>
        <dbReference type="Rhea" id="RHEA-COMP:13640"/>
        <dbReference type="ChEBI" id="CHEBI:15377"/>
        <dbReference type="ChEBI" id="CHEBI:15378"/>
        <dbReference type="ChEBI" id="CHEBI:57305"/>
        <dbReference type="ChEBI" id="CHEBI:78442"/>
        <dbReference type="ChEBI" id="CHEBI:78522"/>
    </reaction>
</comment>
<dbReference type="CDD" id="cd00563">
    <property type="entry name" value="Dtyr_deacylase"/>
    <property type="match status" value="1"/>
</dbReference>
<keyword evidence="4 5" id="KW-0694">RNA-binding</keyword>
<dbReference type="EC" id="3.1.1.96" evidence="5"/>
<dbReference type="Proteomes" id="UP000051330">
    <property type="component" value="Unassembled WGS sequence"/>
</dbReference>
<comment type="subcellular location">
    <subcellularLocation>
        <location evidence="5">Cytoplasm</location>
    </subcellularLocation>
</comment>
<evidence type="ECO:0000256" key="2">
    <source>
        <dbReference type="ARBA" id="ARBA00022490"/>
    </source>
</evidence>
<comment type="caution">
    <text evidence="6">The sequence shown here is derived from an EMBL/GenBank/DDBJ whole genome shotgun (WGS) entry which is preliminary data.</text>
</comment>
<dbReference type="STRING" id="1423792.FD09_GL002637"/>
<evidence type="ECO:0000313" key="6">
    <source>
        <dbReference type="EMBL" id="KRL13093.1"/>
    </source>
</evidence>
<protein>
    <recommendedName>
        <fullName evidence="5">D-aminoacyl-tRNA deacylase</fullName>
        <shortName evidence="5">DTD</shortName>
        <ecNumber evidence="5">3.1.1.96</ecNumber>
    </recommendedName>
    <alternativeName>
        <fullName evidence="5">Gly-tRNA(Ala) deacylase</fullName>
        <ecNumber evidence="5">3.1.1.-</ecNumber>
    </alternativeName>
</protein>
<dbReference type="PANTHER" id="PTHR10472">
    <property type="entry name" value="D-TYROSYL-TRNA TYR DEACYLASE"/>
    <property type="match status" value="1"/>
</dbReference>
<dbReference type="PANTHER" id="PTHR10472:SF5">
    <property type="entry name" value="D-AMINOACYL-TRNA DEACYLASE 1"/>
    <property type="match status" value="1"/>
</dbReference>
<dbReference type="Pfam" id="PF02580">
    <property type="entry name" value="Tyr_Deacylase"/>
    <property type="match status" value="1"/>
</dbReference>
<dbReference type="InterPro" id="IPR003732">
    <property type="entry name" value="Daa-tRNA_deacyls_DTD"/>
</dbReference>
<keyword evidence="3 5" id="KW-0820">tRNA-binding</keyword>
<dbReference type="NCBIfam" id="TIGR00256">
    <property type="entry name" value="D-aminoacyl-tRNA deacylase"/>
    <property type="match status" value="1"/>
</dbReference>
<keyword evidence="5" id="KW-0378">Hydrolase</keyword>
<comment type="subunit">
    <text evidence="5">Homodimer.</text>
</comment>
<dbReference type="HAMAP" id="MF_00518">
    <property type="entry name" value="Deacylase_Dtd"/>
    <property type="match status" value="1"/>
</dbReference>
<dbReference type="SUPFAM" id="SSF69500">
    <property type="entry name" value="DTD-like"/>
    <property type="match status" value="1"/>
</dbReference>
<evidence type="ECO:0000256" key="4">
    <source>
        <dbReference type="ARBA" id="ARBA00022884"/>
    </source>
</evidence>
<name>A0A0R1N5J9_9LACO</name>
<feature type="short sequence motif" description="Gly-cisPro motif, important for rejection of L-amino acids" evidence="5">
    <location>
        <begin position="133"/>
        <end position="134"/>
    </location>
</feature>
<organism evidence="6 7">
    <name type="scientific">Schleiferilactobacillus perolens DSM 12744</name>
    <dbReference type="NCBI Taxonomy" id="1423792"/>
    <lineage>
        <taxon>Bacteria</taxon>
        <taxon>Bacillati</taxon>
        <taxon>Bacillota</taxon>
        <taxon>Bacilli</taxon>
        <taxon>Lactobacillales</taxon>
        <taxon>Lactobacillaceae</taxon>
        <taxon>Schleiferilactobacillus</taxon>
    </lineage>
</organism>
<dbReference type="FunFam" id="3.50.80.10:FF:000001">
    <property type="entry name" value="D-aminoacyl-tRNA deacylase"/>
    <property type="match status" value="1"/>
</dbReference>
<dbReference type="AlphaFoldDB" id="A0A0R1N5J9"/>
<dbReference type="GO" id="GO:0043908">
    <property type="term" value="F:Ser(Gly)-tRNA(Ala) hydrolase activity"/>
    <property type="evidence" value="ECO:0007669"/>
    <property type="project" value="UniProtKB-UniRule"/>
</dbReference>